<keyword evidence="2" id="KW-1185">Reference proteome</keyword>
<gene>
    <name evidence="1" type="ORF">E2C01_054278</name>
</gene>
<evidence type="ECO:0000313" key="1">
    <source>
        <dbReference type="EMBL" id="MPC60239.1"/>
    </source>
</evidence>
<evidence type="ECO:0000313" key="2">
    <source>
        <dbReference type="Proteomes" id="UP000324222"/>
    </source>
</evidence>
<organism evidence="1 2">
    <name type="scientific">Portunus trituberculatus</name>
    <name type="common">Swimming crab</name>
    <name type="synonym">Neptunus trituberculatus</name>
    <dbReference type="NCBI Taxonomy" id="210409"/>
    <lineage>
        <taxon>Eukaryota</taxon>
        <taxon>Metazoa</taxon>
        <taxon>Ecdysozoa</taxon>
        <taxon>Arthropoda</taxon>
        <taxon>Crustacea</taxon>
        <taxon>Multicrustacea</taxon>
        <taxon>Malacostraca</taxon>
        <taxon>Eumalacostraca</taxon>
        <taxon>Eucarida</taxon>
        <taxon>Decapoda</taxon>
        <taxon>Pleocyemata</taxon>
        <taxon>Brachyura</taxon>
        <taxon>Eubrachyura</taxon>
        <taxon>Portunoidea</taxon>
        <taxon>Portunidae</taxon>
        <taxon>Portuninae</taxon>
        <taxon>Portunus</taxon>
    </lineage>
</organism>
<reference evidence="1 2" key="1">
    <citation type="submission" date="2019-05" db="EMBL/GenBank/DDBJ databases">
        <title>Another draft genome of Portunus trituberculatus and its Hox gene families provides insights of decapod evolution.</title>
        <authorList>
            <person name="Jeong J.-H."/>
            <person name="Song I."/>
            <person name="Kim S."/>
            <person name="Choi T."/>
            <person name="Kim D."/>
            <person name="Ryu S."/>
            <person name="Kim W."/>
        </authorList>
    </citation>
    <scope>NUCLEOTIDE SEQUENCE [LARGE SCALE GENOMIC DNA]</scope>
    <source>
        <tissue evidence="1">Muscle</tissue>
    </source>
</reference>
<dbReference type="AlphaFoldDB" id="A0A5B7GRK1"/>
<dbReference type="EMBL" id="VSRR010017323">
    <property type="protein sequence ID" value="MPC60239.1"/>
    <property type="molecule type" value="Genomic_DNA"/>
</dbReference>
<comment type="caution">
    <text evidence="1">The sequence shown here is derived from an EMBL/GenBank/DDBJ whole genome shotgun (WGS) entry which is preliminary data.</text>
</comment>
<name>A0A5B7GRK1_PORTR</name>
<proteinExistence type="predicted"/>
<dbReference type="Proteomes" id="UP000324222">
    <property type="component" value="Unassembled WGS sequence"/>
</dbReference>
<accession>A0A5B7GRK1</accession>
<protein>
    <submittedName>
        <fullName evidence="1">Uncharacterized protein</fullName>
    </submittedName>
</protein>
<sequence length="51" mass="5601">MQPLVSAVATHWPGIAKLGRSSLALAREFKLFTGRLLLRLARHSGEFGSHD</sequence>